<feature type="domain" description="SH3b" evidence="3">
    <location>
        <begin position="113"/>
        <end position="177"/>
    </location>
</feature>
<evidence type="ECO:0000313" key="4">
    <source>
        <dbReference type="EMBL" id="RDE09524.1"/>
    </source>
</evidence>
<dbReference type="Gene3D" id="2.30.30.40">
    <property type="entry name" value="SH3 Domains"/>
    <property type="match status" value="1"/>
</dbReference>
<gene>
    <name evidence="4" type="ORF">DVH29_06580</name>
</gene>
<protein>
    <recommendedName>
        <fullName evidence="3">SH3b domain-containing protein</fullName>
    </recommendedName>
</protein>
<feature type="region of interest" description="Disordered" evidence="1">
    <location>
        <begin position="1"/>
        <end position="20"/>
    </location>
</feature>
<dbReference type="Proteomes" id="UP000253759">
    <property type="component" value="Unassembled WGS sequence"/>
</dbReference>
<feature type="compositionally biased region" description="Basic residues" evidence="1">
    <location>
        <begin position="40"/>
        <end position="49"/>
    </location>
</feature>
<feature type="region of interest" description="Disordered" evidence="1">
    <location>
        <begin position="39"/>
        <end position="66"/>
    </location>
</feature>
<feature type="compositionally biased region" description="Basic and acidic residues" evidence="1">
    <location>
        <begin position="10"/>
        <end position="19"/>
    </location>
</feature>
<dbReference type="SMART" id="SM00287">
    <property type="entry name" value="SH3b"/>
    <property type="match status" value="1"/>
</dbReference>
<comment type="caution">
    <text evidence="4">The sequence shown here is derived from an EMBL/GenBank/DDBJ whole genome shotgun (WGS) entry which is preliminary data.</text>
</comment>
<name>A0A369W4A4_9HYPH</name>
<evidence type="ECO:0000313" key="5">
    <source>
        <dbReference type="Proteomes" id="UP000253759"/>
    </source>
</evidence>
<reference evidence="5" key="1">
    <citation type="submission" date="2018-07" db="EMBL/GenBank/DDBJ databases">
        <authorList>
            <person name="Liu B.-T."/>
            <person name="Du Z."/>
        </authorList>
    </citation>
    <scope>NUCLEOTIDE SEQUENCE [LARGE SCALE GENOMIC DNA]</scope>
    <source>
        <strain evidence="5">XYN52</strain>
    </source>
</reference>
<proteinExistence type="predicted"/>
<evidence type="ECO:0000256" key="2">
    <source>
        <dbReference type="SAM" id="Phobius"/>
    </source>
</evidence>
<dbReference type="InterPro" id="IPR010466">
    <property type="entry name" value="DUF1058"/>
</dbReference>
<keyword evidence="2" id="KW-0812">Transmembrane</keyword>
<sequence>MITLFARQDNTVRQRRPDPVSHPFSATIKIAALVLGKNRCPAKSRRKTRPPNPDRGFPGRPPGAGLRQEKSSFVRFAHWLRVLLAVSALAAAGFVPVAVMAQQVGQSSGLPIPRFVSIRNAPTNVRVGPGTNYAIAYTFLRPGMPVEITAEFDTWRRIRDVEGDEGWVHQNLVVGDRMALVAPWQQEGAFALRASASPESGVRAWLSPKMLVSVRGCDGVACEVRLNHTGETGRTTTYQGYLAQEVLWGVYEGEIID</sequence>
<evidence type="ECO:0000256" key="1">
    <source>
        <dbReference type="SAM" id="MobiDB-lite"/>
    </source>
</evidence>
<dbReference type="AlphaFoldDB" id="A0A369W4A4"/>
<dbReference type="EMBL" id="QQNH01000006">
    <property type="protein sequence ID" value="RDE09524.1"/>
    <property type="molecule type" value="Genomic_DNA"/>
</dbReference>
<keyword evidence="2" id="KW-1133">Transmembrane helix</keyword>
<organism evidence="4 5">
    <name type="scientific">Pelagibacterium lacus</name>
    <dbReference type="NCBI Taxonomy" id="2282655"/>
    <lineage>
        <taxon>Bacteria</taxon>
        <taxon>Pseudomonadati</taxon>
        <taxon>Pseudomonadota</taxon>
        <taxon>Alphaproteobacteria</taxon>
        <taxon>Hyphomicrobiales</taxon>
        <taxon>Devosiaceae</taxon>
        <taxon>Pelagibacterium</taxon>
    </lineage>
</organism>
<keyword evidence="2" id="KW-0472">Membrane</keyword>
<evidence type="ECO:0000259" key="3">
    <source>
        <dbReference type="SMART" id="SM00287"/>
    </source>
</evidence>
<dbReference type="InterPro" id="IPR003646">
    <property type="entry name" value="SH3-like_bac-type"/>
</dbReference>
<keyword evidence="5" id="KW-1185">Reference proteome</keyword>
<accession>A0A369W4A4</accession>
<dbReference type="Pfam" id="PF06347">
    <property type="entry name" value="SH3_4"/>
    <property type="match status" value="1"/>
</dbReference>
<feature type="transmembrane region" description="Helical" evidence="2">
    <location>
        <begin position="79"/>
        <end position="101"/>
    </location>
</feature>